<reference evidence="3 4" key="1">
    <citation type="submission" date="2014-04" db="EMBL/GenBank/DDBJ databases">
        <title>The Genome Sequence of Mycobacterium tuberculosis TKK-01-0051.</title>
        <authorList>
            <consortium name="The Broad Institute Genomics Platform"/>
            <consortium name="The Broad Institute Genome Sequencing Center for Infectious Disease"/>
            <person name="Earl A.M."/>
            <person name="Cohen K."/>
            <person name="Pym A."/>
            <person name="Bishai W."/>
            <person name="Maharaj K."/>
            <person name="Desjardins C."/>
            <person name="Abeel T."/>
            <person name="Young S."/>
            <person name="Zeng Q."/>
            <person name="Gargeya S."/>
            <person name="Abouelleil A."/>
            <person name="Alvarado L."/>
            <person name="Chapman S.B."/>
            <person name="Gainer-Dewar J."/>
            <person name="Goldberg J."/>
            <person name="Griggs A."/>
            <person name="Gujja S."/>
            <person name="Hansen M."/>
            <person name="Howarth C."/>
            <person name="Imamovic A."/>
            <person name="Larimer J."/>
            <person name="Murphy C."/>
            <person name="Naylor J."/>
            <person name="Pearson M."/>
            <person name="Poon T.W."/>
            <person name="Priest M."/>
            <person name="Roberts A."/>
            <person name="Saif S."/>
            <person name="Shea T."/>
            <person name="Sykes S."/>
            <person name="Wortman J."/>
            <person name="Nusbaum C."/>
            <person name="Birren B."/>
        </authorList>
    </citation>
    <scope>NUCLEOTIDE SEQUENCE [LARGE SCALE GENOMIC DNA]</scope>
    <source>
        <strain evidence="3 4">TKK-01-0051</strain>
    </source>
</reference>
<dbReference type="PANTHER" id="PTHR33371">
    <property type="entry name" value="INTERMEMBRANE PHOSPHOLIPID TRANSPORT SYSTEM BINDING PROTEIN MLAD-RELATED"/>
    <property type="match status" value="1"/>
</dbReference>
<proteinExistence type="predicted"/>
<evidence type="ECO:0000256" key="1">
    <source>
        <dbReference type="SAM" id="Phobius"/>
    </source>
</evidence>
<dbReference type="AlphaFoldDB" id="A0A051TWH2"/>
<organism evidence="3 4">
    <name type="scientific">Mycobacterium [tuberculosis] TKK-01-0051</name>
    <dbReference type="NCBI Taxonomy" id="1324261"/>
    <lineage>
        <taxon>Bacteria</taxon>
        <taxon>Bacillati</taxon>
        <taxon>Actinomycetota</taxon>
        <taxon>Actinomycetes</taxon>
        <taxon>Mycobacteriales</taxon>
        <taxon>Mycobacteriaceae</taxon>
        <taxon>Mycobacterium</taxon>
        <taxon>Mycobacterium avium complex (MAC)</taxon>
    </lineage>
</organism>
<dbReference type="EMBL" id="JLXW01000010">
    <property type="protein sequence ID" value="KBZ60978.1"/>
    <property type="molecule type" value="Genomic_DNA"/>
</dbReference>
<dbReference type="HOGENOM" id="CLU_026704_0_0_11"/>
<protein>
    <recommendedName>
        <fullName evidence="2">Mce/MlaD domain-containing protein</fullName>
    </recommendedName>
</protein>
<dbReference type="InterPro" id="IPR003399">
    <property type="entry name" value="Mce/MlaD"/>
</dbReference>
<evidence type="ECO:0000313" key="3">
    <source>
        <dbReference type="EMBL" id="KBZ60978.1"/>
    </source>
</evidence>
<dbReference type="Proteomes" id="UP000025947">
    <property type="component" value="Unassembled WGS sequence"/>
</dbReference>
<dbReference type="InterPro" id="IPR052336">
    <property type="entry name" value="MlaD_Phospholipid_Transporter"/>
</dbReference>
<name>A0A051TWH2_9MYCO</name>
<sequence length="324" mass="35973">MQQMNRLRSQRFWGAAALAVVTIVGLVSAFLYMNPPNQRMIAFYTDDAASVHPGDTVRVAGIVVGAVKDLSLEPNQIRVRARVNRDAFIGDQSQVQVRMLTIVGGYYVTIIPLGNTPLGNRPIPRARVTMPYNLIQALSDTTKITQDVAPKPIKENIDQLQQGLRGTNAESITTVLNAGNSIADTLDRQRGELSKILALSDEYIDRLANYRDVLQKYIRKVAILEESLVMEGKSFGDALSGMGAIIVALHPVLDLYYTHKEDFLERARSILGELRTITSRNGAVVRLLGRIHDRMERALDRQNNFIRPELLATDICIPVHGSPC</sequence>
<keyword evidence="1" id="KW-1133">Transmembrane helix</keyword>
<accession>A0A051TWH2</accession>
<evidence type="ECO:0000259" key="2">
    <source>
        <dbReference type="Pfam" id="PF02470"/>
    </source>
</evidence>
<keyword evidence="4" id="KW-1185">Reference proteome</keyword>
<gene>
    <name evidence="3" type="ORF">K875_03929</name>
</gene>
<keyword evidence="1" id="KW-0472">Membrane</keyword>
<keyword evidence="1" id="KW-0812">Transmembrane</keyword>
<dbReference type="Pfam" id="PF02470">
    <property type="entry name" value="MlaD"/>
    <property type="match status" value="1"/>
</dbReference>
<feature type="transmembrane region" description="Helical" evidence="1">
    <location>
        <begin position="12"/>
        <end position="33"/>
    </location>
</feature>
<feature type="domain" description="Mce/MlaD" evidence="2">
    <location>
        <begin position="41"/>
        <end position="112"/>
    </location>
</feature>
<dbReference type="PANTHER" id="PTHR33371:SF4">
    <property type="entry name" value="INTERMEMBRANE PHOSPHOLIPID TRANSPORT SYSTEM BINDING PROTEIN MLAD"/>
    <property type="match status" value="1"/>
</dbReference>
<comment type="caution">
    <text evidence="3">The sequence shown here is derived from an EMBL/GenBank/DDBJ whole genome shotgun (WGS) entry which is preliminary data.</text>
</comment>
<evidence type="ECO:0000313" key="4">
    <source>
        <dbReference type="Proteomes" id="UP000025947"/>
    </source>
</evidence>